<evidence type="ECO:0000313" key="1">
    <source>
        <dbReference type="EMBL" id="MFC0546900.1"/>
    </source>
</evidence>
<sequence length="229" mass="23883">MTPEQAKELRKPFPANVIGKLPRVTCRACAHAQGRVCGNHRKARCGVCASFITSAHIHLDYVGHAEVTDRLLAVDPEWTWEPLALDAHGLPLFDGNGGLWIRLTIAGVTRIGYGAADGKSGPDAVKEAIGDGIRNSGMRFGVALDLWGASGAGAGEPADEAADPLADTDEAATLRASIATEATAKGYALDDVEAVFARSMNTDIRAASPAVLAEFLAAVRGWKPAEGAA</sequence>
<protein>
    <submittedName>
        <fullName evidence="1">Uncharacterized protein</fullName>
    </submittedName>
</protein>
<organism evidence="1 2">
    <name type="scientific">Kutzneria chonburiensis</name>
    <dbReference type="NCBI Taxonomy" id="1483604"/>
    <lineage>
        <taxon>Bacteria</taxon>
        <taxon>Bacillati</taxon>
        <taxon>Actinomycetota</taxon>
        <taxon>Actinomycetes</taxon>
        <taxon>Pseudonocardiales</taxon>
        <taxon>Pseudonocardiaceae</taxon>
        <taxon>Kutzneria</taxon>
    </lineage>
</organism>
<dbReference type="RefSeq" id="WP_273937138.1">
    <property type="nucleotide sequence ID" value="NZ_CP097263.1"/>
</dbReference>
<name>A0ABV6N493_9PSEU</name>
<proteinExistence type="predicted"/>
<accession>A0ABV6N493</accession>
<keyword evidence="2" id="KW-1185">Reference proteome</keyword>
<dbReference type="Proteomes" id="UP001589810">
    <property type="component" value="Unassembled WGS sequence"/>
</dbReference>
<gene>
    <name evidence="1" type="ORF">ACFFH7_35695</name>
</gene>
<evidence type="ECO:0000313" key="2">
    <source>
        <dbReference type="Proteomes" id="UP001589810"/>
    </source>
</evidence>
<comment type="caution">
    <text evidence="1">The sequence shown here is derived from an EMBL/GenBank/DDBJ whole genome shotgun (WGS) entry which is preliminary data.</text>
</comment>
<dbReference type="EMBL" id="JBHLUD010000013">
    <property type="protein sequence ID" value="MFC0546900.1"/>
    <property type="molecule type" value="Genomic_DNA"/>
</dbReference>
<reference evidence="1 2" key="1">
    <citation type="submission" date="2024-09" db="EMBL/GenBank/DDBJ databases">
        <authorList>
            <person name="Sun Q."/>
            <person name="Mori K."/>
        </authorList>
    </citation>
    <scope>NUCLEOTIDE SEQUENCE [LARGE SCALE GENOMIC DNA]</scope>
    <source>
        <strain evidence="1 2">TBRC 1432</strain>
    </source>
</reference>